<protein>
    <recommendedName>
        <fullName evidence="6">Mutator family transposase</fullName>
    </recommendedName>
</protein>
<comment type="caution">
    <text evidence="7">The sequence shown here is derived from an EMBL/GenBank/DDBJ whole genome shotgun (WGS) entry which is preliminary data.</text>
</comment>
<evidence type="ECO:0000256" key="2">
    <source>
        <dbReference type="ARBA" id="ARBA00010961"/>
    </source>
</evidence>
<accession>A0A9X3LVQ0</accession>
<dbReference type="Proteomes" id="UP001146468">
    <property type="component" value="Unassembled WGS sequence"/>
</dbReference>
<dbReference type="GO" id="GO:0006313">
    <property type="term" value="P:DNA transposition"/>
    <property type="evidence" value="ECO:0007669"/>
    <property type="project" value="UniProtKB-UniRule"/>
</dbReference>
<name>A0A9X3LVQ0_9CORY</name>
<proteinExistence type="inferred from homology"/>
<dbReference type="EMBL" id="JAKMUS010000039">
    <property type="protein sequence ID" value="MCZ9294939.1"/>
    <property type="molecule type" value="Genomic_DNA"/>
</dbReference>
<evidence type="ECO:0000313" key="8">
    <source>
        <dbReference type="Proteomes" id="UP001146468"/>
    </source>
</evidence>
<organism evidence="7 8">
    <name type="scientific">Corynebacterium meitnerae</name>
    <dbReference type="NCBI Taxonomy" id="2913498"/>
    <lineage>
        <taxon>Bacteria</taxon>
        <taxon>Bacillati</taxon>
        <taxon>Actinomycetota</taxon>
        <taxon>Actinomycetes</taxon>
        <taxon>Mycobacteriales</taxon>
        <taxon>Corynebacteriaceae</taxon>
        <taxon>Corynebacterium</taxon>
    </lineage>
</organism>
<comment type="similarity">
    <text evidence="2 6">Belongs to the transposase mutator family.</text>
</comment>
<dbReference type="GO" id="GO:0003677">
    <property type="term" value="F:DNA binding"/>
    <property type="evidence" value="ECO:0007669"/>
    <property type="project" value="UniProtKB-UniRule"/>
</dbReference>
<feature type="non-terminal residue" evidence="7">
    <location>
        <position position="1"/>
    </location>
</feature>
<gene>
    <name evidence="7" type="ORF">L8U60_10700</name>
</gene>
<evidence type="ECO:0000256" key="1">
    <source>
        <dbReference type="ARBA" id="ARBA00002190"/>
    </source>
</evidence>
<evidence type="ECO:0000256" key="4">
    <source>
        <dbReference type="ARBA" id="ARBA00023125"/>
    </source>
</evidence>
<reference evidence="7" key="1">
    <citation type="submission" date="2022-02" db="EMBL/GenBank/DDBJ databases">
        <title>Corynebacterium sp. from urogenital microbiome.</title>
        <authorList>
            <person name="Cappelli E.A."/>
            <person name="Ribeiro T.G."/>
            <person name="Peixe L."/>
        </authorList>
    </citation>
    <scope>NUCLEOTIDE SEQUENCE</scope>
    <source>
        <strain evidence="7">C8Ua_172</strain>
    </source>
</reference>
<dbReference type="InterPro" id="IPR001207">
    <property type="entry name" value="Transposase_mutator"/>
</dbReference>
<keyword evidence="4 6" id="KW-0238">DNA-binding</keyword>
<evidence type="ECO:0000256" key="6">
    <source>
        <dbReference type="RuleBase" id="RU365089"/>
    </source>
</evidence>
<keyword evidence="8" id="KW-1185">Reference proteome</keyword>
<comment type="function">
    <text evidence="1 6">Required for the transposition of the insertion element.</text>
</comment>
<keyword evidence="3 6" id="KW-0815">Transposition</keyword>
<evidence type="ECO:0000256" key="3">
    <source>
        <dbReference type="ARBA" id="ARBA00022578"/>
    </source>
</evidence>
<sequence length="273" mass="30848">IWQNRQLDQFYPVIFLDALRVKIRDGNRVVNKACYMAVGVDMDGIKHILGLWIADNEGAAFWASVCADLANRGVQDVFIVCCDGLKGLPEAVEATWPNSMVQTCIVHLIRAANRWVSYQDRKPVSSALREVYTAANEDTAREALDAFEASELGQKYPQSVKVWRDAWDRFVPFLQFPPAARKVLYTTNSIESLNAELRKATRNRGQFPNDTAALKTLWLMICNIEDKRAAQRARKAKRAVECNGYIEGAKANGWQQAINQLAVAYPDRFADYL</sequence>
<dbReference type="PROSITE" id="PS01007">
    <property type="entry name" value="TRANSPOSASE_MUTATOR"/>
    <property type="match status" value="1"/>
</dbReference>
<dbReference type="AlphaFoldDB" id="A0A9X3LVQ0"/>
<evidence type="ECO:0000256" key="5">
    <source>
        <dbReference type="ARBA" id="ARBA00023172"/>
    </source>
</evidence>
<dbReference type="Pfam" id="PF00872">
    <property type="entry name" value="Transposase_mut"/>
    <property type="match status" value="1"/>
</dbReference>
<keyword evidence="6" id="KW-0814">Transposable element</keyword>
<dbReference type="NCBIfam" id="NF033543">
    <property type="entry name" value="transpos_IS256"/>
    <property type="match status" value="1"/>
</dbReference>
<dbReference type="PANTHER" id="PTHR33217">
    <property type="entry name" value="TRANSPOSASE FOR INSERTION SEQUENCE ELEMENT IS1081"/>
    <property type="match status" value="1"/>
</dbReference>
<dbReference type="RefSeq" id="WP_269966355.1">
    <property type="nucleotide sequence ID" value="NZ_JAKMUS010000039.1"/>
</dbReference>
<evidence type="ECO:0000313" key="7">
    <source>
        <dbReference type="EMBL" id="MCZ9294939.1"/>
    </source>
</evidence>
<dbReference type="PANTHER" id="PTHR33217:SF8">
    <property type="entry name" value="MUTATOR FAMILY TRANSPOSASE"/>
    <property type="match status" value="1"/>
</dbReference>
<dbReference type="GO" id="GO:0004803">
    <property type="term" value="F:transposase activity"/>
    <property type="evidence" value="ECO:0007669"/>
    <property type="project" value="UniProtKB-UniRule"/>
</dbReference>
<keyword evidence="5 6" id="KW-0233">DNA recombination</keyword>